<dbReference type="RefSeq" id="WP_041058675.1">
    <property type="nucleotide sequence ID" value="NZ_JXAL01000001.1"/>
</dbReference>
<dbReference type="PROSITE" id="PS51257">
    <property type="entry name" value="PROKAR_LIPOPROTEIN"/>
    <property type="match status" value="1"/>
</dbReference>
<dbReference type="PANTHER" id="PTHR33376">
    <property type="match status" value="1"/>
</dbReference>
<evidence type="ECO:0000256" key="2">
    <source>
        <dbReference type="SAM" id="SignalP"/>
    </source>
</evidence>
<evidence type="ECO:0000313" key="3">
    <source>
        <dbReference type="EMBL" id="KIL37368.1"/>
    </source>
</evidence>
<dbReference type="EMBL" id="JXAL01000001">
    <property type="protein sequence ID" value="KIL37368.1"/>
    <property type="molecule type" value="Genomic_DNA"/>
</dbReference>
<feature type="signal peptide" evidence="2">
    <location>
        <begin position="1"/>
        <end position="20"/>
    </location>
</feature>
<dbReference type="Pfam" id="PF03480">
    <property type="entry name" value="DctP"/>
    <property type="match status" value="1"/>
</dbReference>
<dbReference type="Proteomes" id="UP000054526">
    <property type="component" value="Unassembled WGS sequence"/>
</dbReference>
<evidence type="ECO:0008006" key="5">
    <source>
        <dbReference type="Google" id="ProtNLM"/>
    </source>
</evidence>
<evidence type="ECO:0000256" key="1">
    <source>
        <dbReference type="ARBA" id="ARBA00022729"/>
    </source>
</evidence>
<dbReference type="PIRSF" id="PIRSF006470">
    <property type="entry name" value="DctB"/>
    <property type="match status" value="1"/>
</dbReference>
<dbReference type="PANTHER" id="PTHR33376:SF2">
    <property type="entry name" value="DICARBOXYLATE-BINDING PERIPLASMIC PROTEIN"/>
    <property type="match status" value="1"/>
</dbReference>
<keyword evidence="4" id="KW-1185">Reference proteome</keyword>
<organism evidence="3 4">
    <name type="scientific">Cohnella kolymensis</name>
    <dbReference type="NCBI Taxonomy" id="1590652"/>
    <lineage>
        <taxon>Bacteria</taxon>
        <taxon>Bacillati</taxon>
        <taxon>Bacillota</taxon>
        <taxon>Bacilli</taxon>
        <taxon>Bacillales</taxon>
        <taxon>Paenibacillaceae</taxon>
        <taxon>Cohnella</taxon>
    </lineage>
</organism>
<comment type="caution">
    <text evidence="3">The sequence shown here is derived from an EMBL/GenBank/DDBJ whole genome shotgun (WGS) entry which is preliminary data.</text>
</comment>
<accession>A0ABR5A9K5</accession>
<protein>
    <recommendedName>
        <fullName evidence="5">C4-dicarboxylate ABC transporter substrate-binding protein</fullName>
    </recommendedName>
</protein>
<evidence type="ECO:0000313" key="4">
    <source>
        <dbReference type="Proteomes" id="UP000054526"/>
    </source>
</evidence>
<dbReference type="InterPro" id="IPR038404">
    <property type="entry name" value="TRAP_DctP_sf"/>
</dbReference>
<dbReference type="InterPro" id="IPR018389">
    <property type="entry name" value="DctP_fam"/>
</dbReference>
<gene>
    <name evidence="3" type="ORF">SD71_01450</name>
</gene>
<feature type="chain" id="PRO_5046067923" description="C4-dicarboxylate ABC transporter substrate-binding protein" evidence="2">
    <location>
        <begin position="21"/>
        <end position="349"/>
    </location>
</feature>
<sequence length="349" mass="38096">MKKKSILILMLIFIIAVVSACGNKQTSGVKGEANAASKNTAANASDKPSYTFKLTTIVQADHPWVKTAEKFNEELNQRSGGRMKLEIFPASQLGKEADMIQQIGAGVVDFGYITTAYMSTRAKSLNAWFMPMLFPNTEAASKMRGTDSATKMLALLEPQGIIGLDWLQTGNHSILMKSGSMETPEAFAGKKIRAPGGTVINDFYSALKASAAPMPLPEVYPALQTGVVDGVNASVDSAWTEKYYEVAKEFTLLNQFSFNAMVVVSKAKLDKLSPEDQQIVKDASKAAIDWGNKYVLDNEKEVLKKLQDGGVKVYEADNKDAFKSVTDEIWAKYSSDPLIKAFIDDATKK</sequence>
<dbReference type="SUPFAM" id="SSF53850">
    <property type="entry name" value="Periplasmic binding protein-like II"/>
    <property type="match status" value="1"/>
</dbReference>
<proteinExistence type="predicted"/>
<dbReference type="InterPro" id="IPR004682">
    <property type="entry name" value="TRAP_DctP"/>
</dbReference>
<dbReference type="CDD" id="cd13603">
    <property type="entry name" value="PBP2_TRAP_Siap_TeaA_like"/>
    <property type="match status" value="1"/>
</dbReference>
<dbReference type="Gene3D" id="3.40.190.170">
    <property type="entry name" value="Bacterial extracellular solute-binding protein, family 7"/>
    <property type="match status" value="1"/>
</dbReference>
<name>A0ABR5A9K5_9BACL</name>
<dbReference type="NCBIfam" id="NF037995">
    <property type="entry name" value="TRAP_S1"/>
    <property type="match status" value="1"/>
</dbReference>
<reference evidence="3 4" key="1">
    <citation type="submission" date="2014-12" db="EMBL/GenBank/DDBJ databases">
        <title>Draft genome sequence of Cohnella kolymensis strain B-2846.</title>
        <authorList>
            <person name="Karlyshev A.V."/>
            <person name="Kudryashova E.B."/>
        </authorList>
    </citation>
    <scope>NUCLEOTIDE SEQUENCE [LARGE SCALE GENOMIC DNA]</scope>
    <source>
        <strain evidence="3 4">VKM B-2846</strain>
    </source>
</reference>
<keyword evidence="1 2" id="KW-0732">Signal</keyword>